<feature type="compositionally biased region" description="Basic residues" evidence="1">
    <location>
        <begin position="289"/>
        <end position="298"/>
    </location>
</feature>
<reference evidence="2" key="1">
    <citation type="submission" date="2020-10" db="EMBL/GenBank/DDBJ databases">
        <authorList>
            <person name="Palmer J.M."/>
        </authorList>
    </citation>
    <scope>NUCLEOTIDE SEQUENCE</scope>
    <source>
        <strain evidence="2">UCD 2041</strain>
    </source>
</reference>
<dbReference type="AlphaFoldDB" id="A0A871R4J2"/>
<feature type="compositionally biased region" description="Basic and acidic residues" evidence="1">
    <location>
        <begin position="244"/>
        <end position="266"/>
    </location>
</feature>
<feature type="region of interest" description="Disordered" evidence="1">
    <location>
        <begin position="1"/>
        <end position="26"/>
    </location>
</feature>
<evidence type="ECO:0000313" key="3">
    <source>
        <dbReference type="Proteomes" id="UP000663131"/>
    </source>
</evidence>
<dbReference type="EMBL" id="CP063136">
    <property type="protein sequence ID" value="QOU20789.1"/>
    <property type="molecule type" value="Genomic_DNA"/>
</dbReference>
<gene>
    <name evidence="2" type="ORF">BRETT_000503</name>
</gene>
<proteinExistence type="predicted"/>
<dbReference type="RefSeq" id="XP_041137282.1">
    <property type="nucleotide sequence ID" value="XM_041279068.1"/>
</dbReference>
<evidence type="ECO:0000256" key="1">
    <source>
        <dbReference type="SAM" id="MobiDB-lite"/>
    </source>
</evidence>
<feature type="compositionally biased region" description="Basic and acidic residues" evidence="1">
    <location>
        <begin position="333"/>
        <end position="344"/>
    </location>
</feature>
<reference evidence="2" key="2">
    <citation type="journal article" name="BMC Genomics">
        <title>New genome assemblies reveal patterns of domestication and adaptation across Brettanomyces (Dekkera) species.</title>
        <authorList>
            <person name="Roach M.J."/>
            <person name="Borneman A.R."/>
        </authorList>
    </citation>
    <scope>NUCLEOTIDE SEQUENCE</scope>
    <source>
        <strain evidence="2">UCD 2041</strain>
    </source>
</reference>
<dbReference type="GeneID" id="64572428"/>
<protein>
    <submittedName>
        <fullName evidence="2">Uncharacterized protein</fullName>
    </submittedName>
</protein>
<accession>A0A871R4J2</accession>
<feature type="compositionally biased region" description="Basic and acidic residues" evidence="1">
    <location>
        <begin position="13"/>
        <end position="26"/>
    </location>
</feature>
<feature type="compositionally biased region" description="Low complexity" evidence="1">
    <location>
        <begin position="392"/>
        <end position="410"/>
    </location>
</feature>
<dbReference type="OrthoDB" id="10329121at2759"/>
<evidence type="ECO:0000313" key="2">
    <source>
        <dbReference type="EMBL" id="QOU20789.1"/>
    </source>
</evidence>
<name>A0A871R4J2_DEKBR</name>
<organism evidence="2 3">
    <name type="scientific">Dekkera bruxellensis</name>
    <name type="common">Brettanomyces custersii</name>
    <dbReference type="NCBI Taxonomy" id="5007"/>
    <lineage>
        <taxon>Eukaryota</taxon>
        <taxon>Fungi</taxon>
        <taxon>Dikarya</taxon>
        <taxon>Ascomycota</taxon>
        <taxon>Saccharomycotina</taxon>
        <taxon>Pichiomycetes</taxon>
        <taxon>Pichiales</taxon>
        <taxon>Pichiaceae</taxon>
        <taxon>Brettanomyces</taxon>
    </lineage>
</organism>
<dbReference type="Proteomes" id="UP000663131">
    <property type="component" value="Chromosome 8"/>
</dbReference>
<feature type="region of interest" description="Disordered" evidence="1">
    <location>
        <begin position="244"/>
        <end position="432"/>
    </location>
</feature>
<sequence>MPRLASYILPPTGEKKKENTDEKSRDGTLKNYNTLIKFSYQQLLELLKSYSADQKSVKLVVKDHQIQGIKVADKLVCKVSNLKESRIDLFASLAPTSNGPTKCIGMGLLNGRLNPINLRMSSSGRLSDLERLSTKFKAIETLASQTNGNDHQINPSDLSKLLNGGVHPSTIRSIYKDIITKKDGATILRPECLSQISNALPTPEVSKYLTDLGYQEDNPFRVLMTNDKNAIPVLVKDHKAELPVVKPKKEEPRVSKKLTEQERPEQKPQQSAESNTDTMKIQPIDSRTIRAKKHQKSAKRMELHPVEPYPKLKPIPKHKTPKVAPYPVLSPVHKKETSRRDRGITIKRKRAPKESIRASRVNLPFQSEIESTAGIPRRKRRRRSLSDDKRSTSSSVSSSSASVRKSNQSSPLTPYTTEGEDDVTKTDPGVIHPKRTVRNELFGDDLVPLPRKRRVQSKAEIRQFILKFQDAYRRYYQLYRSLENTDISSRPLNAINNEVRTLISLENDLRCWKLELERMG</sequence>
<dbReference type="KEGG" id="bbrx:BRETT_000503"/>
<feature type="compositionally biased region" description="Polar residues" evidence="1">
    <location>
        <begin position="267"/>
        <end position="279"/>
    </location>
</feature>